<dbReference type="HOGENOM" id="CLU_865311_0_0_9"/>
<dbReference type="SUPFAM" id="SSF52540">
    <property type="entry name" value="P-loop containing nucleoside triphosphate hydrolases"/>
    <property type="match status" value="1"/>
</dbReference>
<dbReference type="EMBL" id="AECU01000038">
    <property type="protein sequence ID" value="EFQ07928.1"/>
    <property type="molecule type" value="Genomic_DNA"/>
</dbReference>
<sequence length="333" mass="35095">MEAEKQKVRRNTMMLDRMEGNAELKSSVQLMLAARRLTHSVLLVGEEGLGAGFAARCIAADYLYPAGGAPAEALLRGECCRAVGKPGDRDSGHVETGIVREAISVAGMGAGGKYLVSQVKAMRSEIFNTSLSAEGRAVLLYHVEKMNEESANALLKVMEEPPEGVLFLLTADSLAGVLPTIRSRCVSFAVAPVSPEQCARYCAAQGVDKKTAALYSELFDGHIGTVLAAAQDEARTAQVEKALQLAKAAADRDSYAAACLLAAYEKDKAGAAALLTDFRAVAAAGLRQSPHAPVQGIAAQRALRLAEAAIQRLGAQVNPKIVLSVFAAKFRAL</sequence>
<organism evidence="1 2">
    <name type="scientific">Faecalibacterium cf. prausnitzii KLE1255</name>
    <dbReference type="NCBI Taxonomy" id="748224"/>
    <lineage>
        <taxon>Bacteria</taxon>
        <taxon>Bacillati</taxon>
        <taxon>Bacillota</taxon>
        <taxon>Clostridia</taxon>
        <taxon>Eubacteriales</taxon>
        <taxon>Oscillospiraceae</taxon>
        <taxon>Faecalibacterium</taxon>
    </lineage>
</organism>
<dbReference type="BioCyc" id="FCF748224-HMP:GTSS-3199-MONOMER"/>
<comment type="caution">
    <text evidence="1">The sequence shown here is derived from an EMBL/GenBank/DDBJ whole genome shotgun (WGS) entry which is preliminary data.</text>
</comment>
<accession>E2ZFW4</accession>
<dbReference type="STRING" id="748224.HMPREF9436_00547"/>
<reference evidence="1 2" key="1">
    <citation type="submission" date="2010-08" db="EMBL/GenBank/DDBJ databases">
        <authorList>
            <person name="Weinstock G."/>
            <person name="Sodergren E."/>
            <person name="Clifton S."/>
            <person name="Fulton L."/>
            <person name="Fulton B."/>
            <person name="Courtney L."/>
            <person name="Fronick C."/>
            <person name="Harrison M."/>
            <person name="Strong C."/>
            <person name="Farmer C."/>
            <person name="Delahaunty K."/>
            <person name="Markovic C."/>
            <person name="Hall O."/>
            <person name="Minx P."/>
            <person name="Tomlinson C."/>
            <person name="Mitreva M."/>
            <person name="Hou S."/>
            <person name="Chen J."/>
            <person name="Wollam A."/>
            <person name="Pepin K.H."/>
            <person name="Johnson M."/>
            <person name="Bhonagiri V."/>
            <person name="Zhang X."/>
            <person name="Suruliraj S."/>
            <person name="Warren W."/>
            <person name="Chinwalla A."/>
            <person name="Mardis E.R."/>
            <person name="Wilson R.K."/>
        </authorList>
    </citation>
    <scope>NUCLEOTIDE SEQUENCE [LARGE SCALE GENOMIC DNA]</scope>
    <source>
        <strain evidence="1 2">KLE1255</strain>
    </source>
</reference>
<dbReference type="eggNOG" id="COG0470">
    <property type="taxonomic scope" value="Bacteria"/>
</dbReference>
<proteinExistence type="predicted"/>
<dbReference type="InterPro" id="IPR027417">
    <property type="entry name" value="P-loop_NTPase"/>
</dbReference>
<evidence type="ECO:0000313" key="2">
    <source>
        <dbReference type="Proteomes" id="UP000006028"/>
    </source>
</evidence>
<evidence type="ECO:0000313" key="1">
    <source>
        <dbReference type="EMBL" id="EFQ07928.1"/>
    </source>
</evidence>
<dbReference type="Pfam" id="PF13177">
    <property type="entry name" value="DNA_pol3_delta2"/>
    <property type="match status" value="1"/>
</dbReference>
<name>E2ZFW4_9FIRM</name>
<dbReference type="PANTHER" id="PTHR11669:SF8">
    <property type="entry name" value="DNA POLYMERASE III SUBUNIT DELTA"/>
    <property type="match status" value="1"/>
</dbReference>
<dbReference type="PANTHER" id="PTHR11669">
    <property type="entry name" value="REPLICATION FACTOR C / DNA POLYMERASE III GAMMA-TAU SUBUNIT"/>
    <property type="match status" value="1"/>
</dbReference>
<dbReference type="Proteomes" id="UP000006028">
    <property type="component" value="Unassembled WGS sequence"/>
</dbReference>
<dbReference type="Gene3D" id="3.40.50.300">
    <property type="entry name" value="P-loop containing nucleotide triphosphate hydrolases"/>
    <property type="match status" value="1"/>
</dbReference>
<dbReference type="InterPro" id="IPR050238">
    <property type="entry name" value="DNA_Rep/Repair_Clamp_Loader"/>
</dbReference>
<protein>
    <submittedName>
        <fullName evidence="1">Putative DNA polymerase III, delta' subunit</fullName>
    </submittedName>
</protein>
<dbReference type="AlphaFoldDB" id="E2ZFW4"/>
<gene>
    <name evidence="1" type="ORF">HMPREF9436_00547</name>
</gene>
<dbReference type="GO" id="GO:0006261">
    <property type="term" value="P:DNA-templated DNA replication"/>
    <property type="evidence" value="ECO:0007669"/>
    <property type="project" value="TreeGrafter"/>
</dbReference>